<comment type="catalytic activity">
    <reaction evidence="2 13">
        <text>2-C-methyl-D-erythritol 4-phosphate + CTP + H(+) = 4-CDP-2-C-methyl-D-erythritol + diphosphate</text>
        <dbReference type="Rhea" id="RHEA:13429"/>
        <dbReference type="ChEBI" id="CHEBI:15378"/>
        <dbReference type="ChEBI" id="CHEBI:33019"/>
        <dbReference type="ChEBI" id="CHEBI:37563"/>
        <dbReference type="ChEBI" id="CHEBI:57823"/>
        <dbReference type="ChEBI" id="CHEBI:58262"/>
        <dbReference type="EC" id="2.7.7.60"/>
    </reaction>
</comment>
<comment type="similarity">
    <text evidence="13">In the N-terminal section; belongs to the IspD/TarI cytidylyltransferase family. IspD subfamily.</text>
</comment>
<feature type="binding site" evidence="13">
    <location>
        <begin position="291"/>
        <end position="293"/>
    </location>
    <ligand>
        <name>4-CDP-2-C-methyl-D-erythritol 2-phosphate</name>
        <dbReference type="ChEBI" id="CHEBI:57919"/>
    </ligand>
</feature>
<dbReference type="InterPro" id="IPR036571">
    <property type="entry name" value="MECDP_synthase_sf"/>
</dbReference>
<evidence type="ECO:0000256" key="7">
    <source>
        <dbReference type="ARBA" id="ARBA00022679"/>
    </source>
</evidence>
<evidence type="ECO:0000313" key="15">
    <source>
        <dbReference type="EMBL" id="AEB15095.1"/>
    </source>
</evidence>
<dbReference type="CDD" id="cd02516">
    <property type="entry name" value="CDP-ME_synthetase"/>
    <property type="match status" value="1"/>
</dbReference>
<evidence type="ECO:0000256" key="10">
    <source>
        <dbReference type="ARBA" id="ARBA00023229"/>
    </source>
</evidence>
<keyword evidence="16" id="KW-1185">Reference proteome</keyword>
<feature type="domain" description="2-C-methyl-D-erythritol 2,4-cyclodiphosphate synthase" evidence="14">
    <location>
        <begin position="236"/>
        <end position="389"/>
    </location>
</feature>
<dbReference type="AlphaFoldDB" id="F2NTN6"/>
<dbReference type="UniPathway" id="UPA00056">
    <property type="reaction ID" value="UER00093"/>
</dbReference>
<dbReference type="SUPFAM" id="SSF53448">
    <property type="entry name" value="Nucleotide-diphospho-sugar transferases"/>
    <property type="match status" value="1"/>
</dbReference>
<dbReference type="CDD" id="cd00554">
    <property type="entry name" value="MECDP_synthase"/>
    <property type="match status" value="1"/>
</dbReference>
<dbReference type="HOGENOM" id="CLU_042800_2_7_12"/>
<dbReference type="eggNOG" id="COG0245">
    <property type="taxonomic scope" value="Bacteria"/>
</dbReference>
<feature type="binding site" evidence="13">
    <location>
        <position position="243"/>
    </location>
    <ligand>
        <name>a divalent metal cation</name>
        <dbReference type="ChEBI" id="CHEBI:60240"/>
    </ligand>
</feature>
<proteinExistence type="inferred from homology"/>
<dbReference type="GO" id="GO:0019288">
    <property type="term" value="P:isopentenyl diphosphate biosynthetic process, methylerythritol 4-phosphate pathway"/>
    <property type="evidence" value="ECO:0007669"/>
    <property type="project" value="UniProtKB-UniRule"/>
</dbReference>
<dbReference type="PANTHER" id="PTHR43181:SF1">
    <property type="entry name" value="2-C-METHYL-D-ERYTHRITOL 2,4-CYCLODIPHOSPHATE SYNTHASE, CHLOROPLASTIC"/>
    <property type="match status" value="1"/>
</dbReference>
<dbReference type="Pfam" id="PF02542">
    <property type="entry name" value="YgbB"/>
    <property type="match status" value="1"/>
</dbReference>
<dbReference type="PANTHER" id="PTHR43181">
    <property type="entry name" value="2-C-METHYL-D-ERYTHRITOL 2,4-CYCLODIPHOSPHATE SYNTHASE, CHLOROPLASTIC"/>
    <property type="match status" value="1"/>
</dbReference>
<evidence type="ECO:0000259" key="14">
    <source>
        <dbReference type="Pfam" id="PF02542"/>
    </source>
</evidence>
<dbReference type="GeneID" id="302999345"/>
<dbReference type="GO" id="GO:0016114">
    <property type="term" value="P:terpenoid biosynthetic process"/>
    <property type="evidence" value="ECO:0007669"/>
    <property type="project" value="InterPro"/>
</dbReference>
<feature type="region of interest" description="2-C-methyl-D-erythritol 4-phosphate cytidylyltransferase" evidence="13">
    <location>
        <begin position="1"/>
        <end position="236"/>
    </location>
</feature>
<name>F2NTN6_TRES6</name>
<dbReference type="eggNOG" id="COG1211">
    <property type="taxonomic scope" value="Bacteria"/>
</dbReference>
<feature type="site" description="Transition state stabilizer" evidence="13">
    <location>
        <position position="269"/>
    </location>
</feature>
<dbReference type="InterPro" id="IPR029044">
    <property type="entry name" value="Nucleotide-diphossugar_trans"/>
</dbReference>
<feature type="region of interest" description="2-C-methyl-D-erythritol 2,4-cyclodiphosphate synthase" evidence="13">
    <location>
        <begin position="237"/>
        <end position="393"/>
    </location>
</feature>
<keyword evidence="8 13" id="KW-0548">Nucleotidyltransferase</keyword>
<dbReference type="InterPro" id="IPR026596">
    <property type="entry name" value="IspD/F"/>
</dbReference>
<evidence type="ECO:0000256" key="1">
    <source>
        <dbReference type="ARBA" id="ARBA00000200"/>
    </source>
</evidence>
<comment type="caution">
    <text evidence="13">Lacks conserved residue(s) required for the propagation of feature annotation.</text>
</comment>
<comment type="pathway">
    <text evidence="5 13">Isoprenoid biosynthesis; isopentenyl diphosphate biosynthesis via DXP pathway; isopentenyl diphosphate from 1-deoxy-D-xylulose 5-phosphate: step 2/6.</text>
</comment>
<comment type="similarity">
    <text evidence="13">In the C-terminal section; belongs to the IspF family.</text>
</comment>
<evidence type="ECO:0000313" key="16">
    <source>
        <dbReference type="Proteomes" id="UP000006852"/>
    </source>
</evidence>
<dbReference type="GO" id="GO:0046872">
    <property type="term" value="F:metal ion binding"/>
    <property type="evidence" value="ECO:0007669"/>
    <property type="project" value="UniProtKB-KW"/>
</dbReference>
<keyword evidence="11 13" id="KW-0456">Lyase</keyword>
<keyword evidence="9 13" id="KW-0479">Metal-binding</keyword>
<reference evidence="16" key="2">
    <citation type="submission" date="2011-04" db="EMBL/GenBank/DDBJ databases">
        <title>The complete genome of chromosome of Treponema succinifaciens DSM 2489.</title>
        <authorList>
            <person name="Lucas S."/>
            <person name="Copeland A."/>
            <person name="Lapidus A."/>
            <person name="Bruce D."/>
            <person name="Goodwin L."/>
            <person name="Pitluck S."/>
            <person name="Peters L."/>
            <person name="Kyrpides N."/>
            <person name="Mavromatis K."/>
            <person name="Ivanova N."/>
            <person name="Ovchinnikova G."/>
            <person name="Teshima H."/>
            <person name="Detter J.C."/>
            <person name="Tapia R."/>
            <person name="Han C."/>
            <person name="Land M."/>
            <person name="Hauser L."/>
            <person name="Markowitz V."/>
            <person name="Cheng J.-F."/>
            <person name="Hugenholtz P."/>
            <person name="Woyke T."/>
            <person name="Wu D."/>
            <person name="Gronow S."/>
            <person name="Wellnitz S."/>
            <person name="Brambilla E."/>
            <person name="Klenk H.-P."/>
            <person name="Eisen J.A."/>
        </authorList>
    </citation>
    <scope>NUCLEOTIDE SEQUENCE [LARGE SCALE GENOMIC DNA]</scope>
    <source>
        <strain evidence="16">ATCC 33096 / DSM 2489 / 6091</strain>
    </source>
</reference>
<comment type="function">
    <text evidence="13">Bifunctional enzyme that catalyzes the formation of 4-diphosphocytidyl-2-C-methyl-D-erythritol from CTP and 2-C-methyl-D-erythritol 4-phosphate (MEP) (IspD), and catalyzes the conversion of 4-diphosphocytidyl-2-C-methyl-D-erythritol 2-phosphate (CDP-ME2P) to 2-C-methyl-D-erythritol 2,4-cyclodiphosphate (ME-CPP) with a corresponding release of cytidine 5-monophosphate (CMP) (IspF).</text>
</comment>
<feature type="binding site" evidence="13">
    <location>
        <position position="277"/>
    </location>
    <ligand>
        <name>a divalent metal cation</name>
        <dbReference type="ChEBI" id="CHEBI:60240"/>
    </ligand>
</feature>
<dbReference type="InterPro" id="IPR001228">
    <property type="entry name" value="IspD"/>
</dbReference>
<comment type="catalytic activity">
    <reaction evidence="1 13">
        <text>4-CDP-2-C-methyl-D-erythritol 2-phosphate = 2-C-methyl-D-erythritol 2,4-cyclic diphosphate + CMP</text>
        <dbReference type="Rhea" id="RHEA:23864"/>
        <dbReference type="ChEBI" id="CHEBI:57919"/>
        <dbReference type="ChEBI" id="CHEBI:58483"/>
        <dbReference type="ChEBI" id="CHEBI:60377"/>
        <dbReference type="EC" id="4.6.1.12"/>
    </reaction>
</comment>
<dbReference type="Gene3D" id="3.90.550.10">
    <property type="entry name" value="Spore Coat Polysaccharide Biosynthesis Protein SpsA, Chain A"/>
    <property type="match status" value="1"/>
</dbReference>
<organism evidence="15 16">
    <name type="scientific">Treponema succinifaciens (strain ATCC 33096 / DSM 2489 / 6091)</name>
    <dbReference type="NCBI Taxonomy" id="869209"/>
    <lineage>
        <taxon>Bacteria</taxon>
        <taxon>Pseudomonadati</taxon>
        <taxon>Spirochaetota</taxon>
        <taxon>Spirochaetia</taxon>
        <taxon>Spirochaetales</taxon>
        <taxon>Treponemataceae</taxon>
        <taxon>Treponema</taxon>
    </lineage>
</organism>
<sequence>MINKVLVIAAAGSSSRMGLGKKKEYLPLKKGTVLSESVRAFIEASDFSEVIVSIPKNGEKEAKAALLADTEITSLLKNTTLTFTEGGATRQESVFKALCKIKNKNSIVLIHDGARPFVSKKIIQDVISKTQEFGAAVPAIQPVDTQKEIATDRTISRHLVRKNLGAVQTPQGFLLEPLIKCHKAAFQKKLEFTDDTEVWDAFPNFTGGKKVHIVEGSEKNKKITFIQDISKETKMVRIGIGTDLHRLVEGRKFILGGVEIPSEKGELGHSDGDVLLHAISDSLLGASGMGDIGSYFPSENPKWKNADSAELLKKIWADIKSAGWTLGNLDCVVETEKPKLLPWREKIISSISCILETTSEKIFVKAKTNEKQDAVGEGNAIKAYCVCLLEKTE</sequence>
<dbReference type="GO" id="GO:0008685">
    <property type="term" value="F:2-C-methyl-D-erythritol 2,4-cyclodiphosphate synthase activity"/>
    <property type="evidence" value="ECO:0007669"/>
    <property type="project" value="UniProtKB-UniRule"/>
</dbReference>
<feature type="site" description="Transition state stabilizer" evidence="13">
    <location>
        <position position="16"/>
    </location>
</feature>
<dbReference type="SUPFAM" id="SSF69765">
    <property type="entry name" value="IpsF-like"/>
    <property type="match status" value="1"/>
</dbReference>
<dbReference type="EC" id="2.7.7.60" evidence="13"/>
<dbReference type="HAMAP" id="MF_01520">
    <property type="entry name" value="IspDF"/>
    <property type="match status" value="1"/>
</dbReference>
<dbReference type="InterPro" id="IPR003526">
    <property type="entry name" value="MECDP_synthase"/>
</dbReference>
<comment type="pathway">
    <text evidence="4 13">Isoprenoid biosynthesis; isopentenyl diphosphate biosynthesis via DXP pathway; isopentenyl diphosphate from 1-deoxy-D-xylulose 5-phosphate: step 4/6.</text>
</comment>
<feature type="binding site" evidence="13">
    <location>
        <position position="245"/>
    </location>
    <ligand>
        <name>a divalent metal cation</name>
        <dbReference type="ChEBI" id="CHEBI:60240"/>
    </ligand>
</feature>
<evidence type="ECO:0000256" key="5">
    <source>
        <dbReference type="ARBA" id="ARBA00004787"/>
    </source>
</evidence>
<keyword evidence="12 13" id="KW-0511">Multifunctional enzyme</keyword>
<accession>F2NTN6</accession>
<feature type="binding site" evidence="13">
    <location>
        <begin position="269"/>
        <end position="270"/>
    </location>
    <ligand>
        <name>4-CDP-2-C-methyl-D-erythritol 2-phosphate</name>
        <dbReference type="ChEBI" id="CHEBI:57919"/>
    </ligand>
</feature>
<feature type="binding site" evidence="13">
    <location>
        <begin position="243"/>
        <end position="245"/>
    </location>
    <ligand>
        <name>4-CDP-2-C-methyl-D-erythritol 2-phosphate</name>
        <dbReference type="ChEBI" id="CHEBI:57919"/>
    </ligand>
</feature>
<dbReference type="Pfam" id="PF01128">
    <property type="entry name" value="IspD"/>
    <property type="match status" value="1"/>
</dbReference>
<comment type="cofactor">
    <cofactor evidence="3 13">
        <name>a divalent metal cation</name>
        <dbReference type="ChEBI" id="CHEBI:60240"/>
    </cofactor>
</comment>
<dbReference type="STRING" id="869209.Tresu_2226"/>
<comment type="similarity">
    <text evidence="6">Belongs to the IspD/TarI cytidylyltransferase family. IspD subfamily.</text>
</comment>
<dbReference type="PROSITE" id="PS01295">
    <property type="entry name" value="ISPD"/>
    <property type="match status" value="1"/>
</dbReference>
<dbReference type="InterPro" id="IPR018294">
    <property type="entry name" value="ISPD_synthase_CS"/>
</dbReference>
<evidence type="ECO:0000256" key="2">
    <source>
        <dbReference type="ARBA" id="ARBA00001282"/>
    </source>
</evidence>
<dbReference type="InterPro" id="IPR034683">
    <property type="entry name" value="IspD/TarI"/>
</dbReference>
<dbReference type="Proteomes" id="UP000006852">
    <property type="component" value="Chromosome"/>
</dbReference>
<evidence type="ECO:0000256" key="12">
    <source>
        <dbReference type="ARBA" id="ARBA00023268"/>
    </source>
</evidence>
<evidence type="ECO:0000256" key="6">
    <source>
        <dbReference type="ARBA" id="ARBA00009789"/>
    </source>
</evidence>
<evidence type="ECO:0000256" key="4">
    <source>
        <dbReference type="ARBA" id="ARBA00004709"/>
    </source>
</evidence>
<dbReference type="KEGG" id="tsu:Tresu_2226"/>
<dbReference type="PROSITE" id="PS01350">
    <property type="entry name" value="ISPF"/>
    <property type="match status" value="1"/>
</dbReference>
<evidence type="ECO:0000256" key="3">
    <source>
        <dbReference type="ARBA" id="ARBA00001968"/>
    </source>
</evidence>
<evidence type="ECO:0000256" key="8">
    <source>
        <dbReference type="ARBA" id="ARBA00022695"/>
    </source>
</evidence>
<dbReference type="NCBIfam" id="TIGR00453">
    <property type="entry name" value="ispD"/>
    <property type="match status" value="1"/>
</dbReference>
<dbReference type="EC" id="4.6.1.12" evidence="13"/>
<evidence type="ECO:0000256" key="9">
    <source>
        <dbReference type="ARBA" id="ARBA00022723"/>
    </source>
</evidence>
<evidence type="ECO:0000256" key="13">
    <source>
        <dbReference type="HAMAP-Rule" id="MF_01520"/>
    </source>
</evidence>
<dbReference type="RefSeq" id="WP_013702347.1">
    <property type="nucleotide sequence ID" value="NC_015385.1"/>
</dbReference>
<dbReference type="GO" id="GO:0050518">
    <property type="term" value="F:2-C-methyl-D-erythritol 4-phosphate cytidylyltransferase activity"/>
    <property type="evidence" value="ECO:0007669"/>
    <property type="project" value="UniProtKB-UniRule"/>
</dbReference>
<dbReference type="InterPro" id="IPR020555">
    <property type="entry name" value="MECDP_synthase_CS"/>
</dbReference>
<feature type="site" description="Positions MEP for the nucleophilic attack" evidence="13">
    <location>
        <position position="222"/>
    </location>
</feature>
<keyword evidence="7 13" id="KW-0808">Transferase</keyword>
<feature type="site" description="Transition state stabilizer" evidence="13">
    <location>
        <position position="23"/>
    </location>
</feature>
<feature type="site" description="Positions MEP for the nucleophilic attack" evidence="13">
    <location>
        <position position="161"/>
    </location>
</feature>
<dbReference type="NCBIfam" id="TIGR00151">
    <property type="entry name" value="ispF"/>
    <property type="match status" value="1"/>
</dbReference>
<protein>
    <recommendedName>
        <fullName evidence="13">Bifunctional enzyme IspD/IspF</fullName>
    </recommendedName>
    <domain>
        <recommendedName>
            <fullName evidence="13">2-C-methyl-D-erythritol 4-phosphate cytidylyltransferase</fullName>
            <ecNumber evidence="13">2.7.7.60</ecNumber>
        </recommendedName>
        <alternativeName>
            <fullName evidence="13">4-diphosphocytidyl-2C-methyl-D-erythritol synthase</fullName>
        </alternativeName>
        <alternativeName>
            <fullName evidence="13">MEP cytidylyltransferase</fullName>
            <shortName evidence="13">MCT</shortName>
        </alternativeName>
    </domain>
    <domain>
        <recommendedName>
            <fullName evidence="13">2-C-methyl-D-erythritol 2,4-cyclodiphosphate synthase</fullName>
            <shortName evidence="13">MECDP-synthase</shortName>
            <shortName evidence="13">MECPP-synthase</shortName>
            <shortName evidence="13">MECPS</shortName>
            <ecNumber evidence="13">4.6.1.12</ecNumber>
        </recommendedName>
    </domain>
</protein>
<dbReference type="Gene3D" id="3.30.1330.50">
    <property type="entry name" value="2-C-methyl-D-erythritol 2,4-cyclodiphosphate synthase"/>
    <property type="match status" value="1"/>
</dbReference>
<dbReference type="EMBL" id="CP002631">
    <property type="protein sequence ID" value="AEB15095.1"/>
    <property type="molecule type" value="Genomic_DNA"/>
</dbReference>
<reference evidence="15 16" key="1">
    <citation type="journal article" date="2011" name="Stand. Genomic Sci.">
        <title>Complete genome sequence of Treponema succinifaciens type strain (6091).</title>
        <authorList>
            <person name="Han C."/>
            <person name="Gronow S."/>
            <person name="Teshima H."/>
            <person name="Lapidus A."/>
            <person name="Nolan M."/>
            <person name="Lucas S."/>
            <person name="Hammon N."/>
            <person name="Deshpande S."/>
            <person name="Cheng J.F."/>
            <person name="Zeytun A."/>
            <person name="Tapia R."/>
            <person name="Goodwin L."/>
            <person name="Pitluck S."/>
            <person name="Liolios K."/>
            <person name="Pagani I."/>
            <person name="Ivanova N."/>
            <person name="Mavromatis K."/>
            <person name="Mikhailova N."/>
            <person name="Huntemann M."/>
            <person name="Pati A."/>
            <person name="Chen A."/>
            <person name="Palaniappan K."/>
            <person name="Land M."/>
            <person name="Hauser L."/>
            <person name="Brambilla E.M."/>
            <person name="Rohde M."/>
            <person name="Goker M."/>
            <person name="Woyke T."/>
            <person name="Bristow J."/>
            <person name="Eisen J.A."/>
            <person name="Markowitz V."/>
            <person name="Hugenholtz P."/>
            <person name="Kyrpides N.C."/>
            <person name="Klenk H.P."/>
            <person name="Detter J.C."/>
        </authorList>
    </citation>
    <scope>NUCLEOTIDE SEQUENCE [LARGE SCALE GENOMIC DNA]</scope>
    <source>
        <strain evidence="16">ATCC 33096 / DSM 2489 / 6091</strain>
    </source>
</reference>
<feature type="site" description="Transition state stabilizer" evidence="13">
    <location>
        <position position="368"/>
    </location>
</feature>
<dbReference type="HAMAP" id="MF_00107">
    <property type="entry name" value="IspF"/>
    <property type="match status" value="1"/>
</dbReference>
<keyword evidence="10 13" id="KW-0414">Isoprene biosynthesis</keyword>
<gene>
    <name evidence="13" type="primary">ispDF</name>
    <name evidence="15" type="ordered locus">Tresu_2226</name>
</gene>
<evidence type="ECO:0000256" key="11">
    <source>
        <dbReference type="ARBA" id="ARBA00023239"/>
    </source>
</evidence>